<feature type="compositionally biased region" description="Basic and acidic residues" evidence="1">
    <location>
        <begin position="127"/>
        <end position="136"/>
    </location>
</feature>
<dbReference type="EMBL" id="VXIS01000110">
    <property type="protein sequence ID" value="KAA8904260.1"/>
    <property type="molecule type" value="Genomic_DNA"/>
</dbReference>
<dbReference type="Proteomes" id="UP000326924">
    <property type="component" value="Unassembled WGS sequence"/>
</dbReference>
<evidence type="ECO:0000256" key="1">
    <source>
        <dbReference type="SAM" id="MobiDB-lite"/>
    </source>
</evidence>
<reference evidence="2 3" key="1">
    <citation type="submission" date="2019-09" db="EMBL/GenBank/DDBJ databases">
        <title>Draft genome of the ectomycorrhizal ascomycete Sphaerosporella brunnea.</title>
        <authorList>
            <consortium name="DOE Joint Genome Institute"/>
            <person name="Benucci G.M."/>
            <person name="Marozzi G."/>
            <person name="Antonielli L."/>
            <person name="Sanchez S."/>
            <person name="Marco P."/>
            <person name="Wang X."/>
            <person name="Falini L.B."/>
            <person name="Barry K."/>
            <person name="Haridas S."/>
            <person name="Lipzen A."/>
            <person name="Labutti K."/>
            <person name="Grigoriev I.V."/>
            <person name="Murat C."/>
            <person name="Martin F."/>
            <person name="Albertini E."/>
            <person name="Donnini D."/>
            <person name="Bonito G."/>
        </authorList>
    </citation>
    <scope>NUCLEOTIDE SEQUENCE [LARGE SCALE GENOMIC DNA]</scope>
    <source>
        <strain evidence="2 3">Sb_GMNB300</strain>
    </source>
</reference>
<feature type="compositionally biased region" description="Basic and acidic residues" evidence="1">
    <location>
        <begin position="176"/>
        <end position="185"/>
    </location>
</feature>
<sequence>MTIAEEYAVFGLAAAEGNEPKFHIELVKFIIGQGWEIYHPKHKKTTGSKTMWARVLTVAFNRLSLSLWYRTVFAGLRVVAEGNNLYRFGSQMWTIGYRSQRHLGTRALQPLPQRPVLELPEELQANEDRGADRYALSDDEDDGRGAGAASDPRDALLSDDEDDGRGAGAASNPRDAIADDEHNGREIGSGLDLRRTELNEAIRRATELNFANMMDHLKTAVGSFHEQSQLAGQAKLEKILSNRDADAEAAELFVQNYKDKMMTLKADCVINMLTWLECKLGGVLSM</sequence>
<comment type="caution">
    <text evidence="2">The sequence shown here is derived from an EMBL/GenBank/DDBJ whole genome shotgun (WGS) entry which is preliminary data.</text>
</comment>
<protein>
    <submittedName>
        <fullName evidence="2">Uncharacterized protein</fullName>
    </submittedName>
</protein>
<feature type="region of interest" description="Disordered" evidence="1">
    <location>
        <begin position="127"/>
        <end position="188"/>
    </location>
</feature>
<gene>
    <name evidence="2" type="ORF">FN846DRAFT_890906</name>
</gene>
<proteinExistence type="predicted"/>
<organism evidence="2 3">
    <name type="scientific">Sphaerosporella brunnea</name>
    <dbReference type="NCBI Taxonomy" id="1250544"/>
    <lineage>
        <taxon>Eukaryota</taxon>
        <taxon>Fungi</taxon>
        <taxon>Dikarya</taxon>
        <taxon>Ascomycota</taxon>
        <taxon>Pezizomycotina</taxon>
        <taxon>Pezizomycetes</taxon>
        <taxon>Pezizales</taxon>
        <taxon>Pyronemataceae</taxon>
        <taxon>Sphaerosporella</taxon>
    </lineage>
</organism>
<dbReference type="AlphaFoldDB" id="A0A5J5EV93"/>
<name>A0A5J5EV93_9PEZI</name>
<accession>A0A5J5EV93</accession>
<evidence type="ECO:0000313" key="2">
    <source>
        <dbReference type="EMBL" id="KAA8904260.1"/>
    </source>
</evidence>
<keyword evidence="3" id="KW-1185">Reference proteome</keyword>
<dbReference type="InParanoid" id="A0A5J5EV93"/>
<evidence type="ECO:0000313" key="3">
    <source>
        <dbReference type="Proteomes" id="UP000326924"/>
    </source>
</evidence>